<feature type="domain" description="Acyltransferase 3" evidence="9">
    <location>
        <begin position="7"/>
        <end position="326"/>
    </location>
</feature>
<dbReference type="InterPro" id="IPR036514">
    <property type="entry name" value="SGNH_hydro_sf"/>
</dbReference>
<evidence type="ECO:0000256" key="5">
    <source>
        <dbReference type="ARBA" id="ARBA00022989"/>
    </source>
</evidence>
<dbReference type="InterPro" id="IPR002656">
    <property type="entry name" value="Acyl_transf_3_dom"/>
</dbReference>
<evidence type="ECO:0000256" key="8">
    <source>
        <dbReference type="SAM" id="Phobius"/>
    </source>
</evidence>
<evidence type="ECO:0000256" key="6">
    <source>
        <dbReference type="ARBA" id="ARBA00023136"/>
    </source>
</evidence>
<evidence type="ECO:0000313" key="11">
    <source>
        <dbReference type="EMBL" id="GLR72894.1"/>
    </source>
</evidence>
<dbReference type="GO" id="GO:0016747">
    <property type="term" value="F:acyltransferase activity, transferring groups other than amino-acyl groups"/>
    <property type="evidence" value="ECO:0007669"/>
    <property type="project" value="InterPro"/>
</dbReference>
<evidence type="ECO:0000259" key="10">
    <source>
        <dbReference type="Pfam" id="PF19040"/>
    </source>
</evidence>
<sequence>MIKYRPDIDGLRAIAVSSVLLFHFGFYSLSGGYAGVDIFFVISGYLITSITLKDLDGGNFNFAHFYEKRMRRLFPALFGMIIASFIFAYLLFMPDEFKEFGQSAIATSIYLSNFFFWLKSDYFSGPSELKPLLHTWSLAVEEQYYFIFPILLAFLHQNLKKHIAKILVFLILISFIAGTLVLKSSPSAAFYVSPLRFWELLAGSSLAVALNNNKLNFKKLSNTMSYIGASLIAFAIWYLDKTSSFPGYLALLPVIGTLLLIAAGPNDSYISRMLSSPLFVYLGKISYSLYLWHWPVVVFYGYWIIRPFTNLDKMVLICITLGLSLLSYYALEKPFRKRSKNSSIATPLIYTIVFSAFFIFLGGYISIKQGMPERIKVDISSVEVYSEDSSSWKNCFLKTNQTFSEWQPDSCIIESITSNSNAVLWGDSHANHLVSGFKSAKDLPFDLQVFANAGCPPTLNIEILARPNCKKNNNDFFDYLSKNDIDTVILASNWHYAETKNSYDLHDILDTLKALEKENFQVVLINQLPIYTLGSPKFLASRLIGKKIPNNKFDMTPSQGLDTVTKFINIVGNDNTVSIINVHSAFCKNERRCTIYENGHMMVADQAHLSKKGSQIAANFILNNMQFEAGKKL</sequence>
<dbReference type="PANTHER" id="PTHR23028:SF53">
    <property type="entry name" value="ACYL_TRANSF_3 DOMAIN-CONTAINING PROTEIN"/>
    <property type="match status" value="1"/>
</dbReference>
<dbReference type="Pfam" id="PF01757">
    <property type="entry name" value="Acyl_transf_3"/>
    <property type="match status" value="1"/>
</dbReference>
<organism evidence="11 12">
    <name type="scientific">Agaribacter marinus</name>
    <dbReference type="NCBI Taxonomy" id="1431249"/>
    <lineage>
        <taxon>Bacteria</taxon>
        <taxon>Pseudomonadati</taxon>
        <taxon>Pseudomonadota</taxon>
        <taxon>Gammaproteobacteria</taxon>
        <taxon>Alteromonadales</taxon>
        <taxon>Alteromonadaceae</taxon>
        <taxon>Agaribacter</taxon>
    </lineage>
</organism>
<name>A0AA37T4C3_9ALTE</name>
<dbReference type="InterPro" id="IPR043968">
    <property type="entry name" value="SGNH"/>
</dbReference>
<feature type="transmembrane region" description="Helical" evidence="8">
    <location>
        <begin position="245"/>
        <end position="264"/>
    </location>
</feature>
<reference evidence="11" key="1">
    <citation type="journal article" date="2014" name="Int. J. Syst. Evol. Microbiol.">
        <title>Complete genome sequence of Corynebacterium casei LMG S-19264T (=DSM 44701T), isolated from a smear-ripened cheese.</title>
        <authorList>
            <consortium name="US DOE Joint Genome Institute (JGI-PGF)"/>
            <person name="Walter F."/>
            <person name="Albersmeier A."/>
            <person name="Kalinowski J."/>
            <person name="Ruckert C."/>
        </authorList>
    </citation>
    <scope>NUCLEOTIDE SEQUENCE</scope>
    <source>
        <strain evidence="11">NBRC 110023</strain>
    </source>
</reference>
<gene>
    <name evidence="11" type="ORF">GCM10007852_38020</name>
</gene>
<evidence type="ECO:0000256" key="7">
    <source>
        <dbReference type="ARBA" id="ARBA00023315"/>
    </source>
</evidence>
<evidence type="ECO:0000313" key="12">
    <source>
        <dbReference type="Proteomes" id="UP001156601"/>
    </source>
</evidence>
<keyword evidence="5 8" id="KW-1133">Transmembrane helix</keyword>
<feature type="transmembrane region" description="Helical" evidence="8">
    <location>
        <begin position="223"/>
        <end position="239"/>
    </location>
</feature>
<dbReference type="AlphaFoldDB" id="A0AA37T4C3"/>
<comment type="subcellular location">
    <subcellularLocation>
        <location evidence="1">Cell membrane</location>
        <topology evidence="1">Multi-pass membrane protein</topology>
    </subcellularLocation>
</comment>
<accession>A0AA37T4C3</accession>
<dbReference type="RefSeq" id="WP_284219314.1">
    <property type="nucleotide sequence ID" value="NZ_BSOT01000019.1"/>
</dbReference>
<keyword evidence="4 8" id="KW-0812">Transmembrane</keyword>
<evidence type="ECO:0000256" key="3">
    <source>
        <dbReference type="ARBA" id="ARBA00022679"/>
    </source>
</evidence>
<dbReference type="GO" id="GO:0005886">
    <property type="term" value="C:plasma membrane"/>
    <property type="evidence" value="ECO:0007669"/>
    <property type="project" value="UniProtKB-SubCell"/>
</dbReference>
<dbReference type="EMBL" id="BSOT01000019">
    <property type="protein sequence ID" value="GLR72894.1"/>
    <property type="molecule type" value="Genomic_DNA"/>
</dbReference>
<reference evidence="11" key="2">
    <citation type="submission" date="2023-01" db="EMBL/GenBank/DDBJ databases">
        <title>Draft genome sequence of Agaribacter marinus strain NBRC 110023.</title>
        <authorList>
            <person name="Sun Q."/>
            <person name="Mori K."/>
        </authorList>
    </citation>
    <scope>NUCLEOTIDE SEQUENCE</scope>
    <source>
        <strain evidence="11">NBRC 110023</strain>
    </source>
</reference>
<dbReference type="Proteomes" id="UP001156601">
    <property type="component" value="Unassembled WGS sequence"/>
</dbReference>
<feature type="transmembrane region" description="Helical" evidence="8">
    <location>
        <begin position="163"/>
        <end position="182"/>
    </location>
</feature>
<keyword evidence="12" id="KW-1185">Reference proteome</keyword>
<comment type="caution">
    <text evidence="11">The sequence shown here is derived from an EMBL/GenBank/DDBJ whole genome shotgun (WGS) entry which is preliminary data.</text>
</comment>
<feature type="transmembrane region" description="Helical" evidence="8">
    <location>
        <begin position="73"/>
        <end position="94"/>
    </location>
</feature>
<proteinExistence type="predicted"/>
<evidence type="ECO:0000259" key="9">
    <source>
        <dbReference type="Pfam" id="PF01757"/>
    </source>
</evidence>
<dbReference type="Gene3D" id="3.40.50.1110">
    <property type="entry name" value="SGNH hydrolase"/>
    <property type="match status" value="1"/>
</dbReference>
<dbReference type="InterPro" id="IPR050879">
    <property type="entry name" value="Acyltransferase_3"/>
</dbReference>
<keyword evidence="7 11" id="KW-0012">Acyltransferase</keyword>
<feature type="transmembrane region" description="Helical" evidence="8">
    <location>
        <begin position="343"/>
        <end position="367"/>
    </location>
</feature>
<feature type="domain" description="SGNH" evidence="10">
    <location>
        <begin position="407"/>
        <end position="620"/>
    </location>
</feature>
<keyword evidence="6 8" id="KW-0472">Membrane</keyword>
<dbReference type="GO" id="GO:0016788">
    <property type="term" value="F:hydrolase activity, acting on ester bonds"/>
    <property type="evidence" value="ECO:0007669"/>
    <property type="project" value="UniProtKB-ARBA"/>
</dbReference>
<feature type="transmembrane region" description="Helical" evidence="8">
    <location>
        <begin position="311"/>
        <end position="331"/>
    </location>
</feature>
<protein>
    <submittedName>
        <fullName evidence="11">Acyltransferase</fullName>
    </submittedName>
</protein>
<evidence type="ECO:0000256" key="1">
    <source>
        <dbReference type="ARBA" id="ARBA00004651"/>
    </source>
</evidence>
<keyword evidence="2" id="KW-1003">Cell membrane</keyword>
<evidence type="ECO:0000256" key="4">
    <source>
        <dbReference type="ARBA" id="ARBA00022692"/>
    </source>
</evidence>
<dbReference type="PANTHER" id="PTHR23028">
    <property type="entry name" value="ACETYLTRANSFERASE"/>
    <property type="match status" value="1"/>
</dbReference>
<feature type="transmembrane region" description="Helical" evidence="8">
    <location>
        <begin position="285"/>
        <end position="305"/>
    </location>
</feature>
<dbReference type="Pfam" id="PF19040">
    <property type="entry name" value="SGNH"/>
    <property type="match status" value="1"/>
</dbReference>
<feature type="transmembrane region" description="Helical" evidence="8">
    <location>
        <begin position="100"/>
        <end position="118"/>
    </location>
</feature>
<evidence type="ECO:0000256" key="2">
    <source>
        <dbReference type="ARBA" id="ARBA00022475"/>
    </source>
</evidence>
<keyword evidence="3" id="KW-0808">Transferase</keyword>
<dbReference type="GO" id="GO:0009103">
    <property type="term" value="P:lipopolysaccharide biosynthetic process"/>
    <property type="evidence" value="ECO:0007669"/>
    <property type="project" value="TreeGrafter"/>
</dbReference>